<dbReference type="PROSITE" id="PS51432">
    <property type="entry name" value="AP_NUCLEASE_F2_4"/>
    <property type="match status" value="1"/>
</dbReference>
<dbReference type="PROSITE" id="PS00730">
    <property type="entry name" value="AP_NUCLEASE_F2_2"/>
    <property type="match status" value="1"/>
</dbReference>
<dbReference type="AlphaFoldDB" id="A0A559IZQ2"/>
<comment type="similarity">
    <text evidence="2">Belongs to the AP endonuclease 2 family.</text>
</comment>
<dbReference type="PANTHER" id="PTHR21445:SF0">
    <property type="entry name" value="APURINIC-APYRIMIDINIC ENDONUCLEASE"/>
    <property type="match status" value="1"/>
</dbReference>
<comment type="caution">
    <text evidence="10">The sequence shown here is derived from an EMBL/GenBank/DDBJ whole genome shotgun (WGS) entry which is preliminary data.</text>
</comment>
<dbReference type="GO" id="GO:0006284">
    <property type="term" value="P:base-excision repair"/>
    <property type="evidence" value="ECO:0007669"/>
    <property type="project" value="TreeGrafter"/>
</dbReference>
<keyword evidence="6 10" id="KW-0378">Hydrolase</keyword>
<organism evidence="10 11">
    <name type="scientific">Paenibacillus agilis</name>
    <dbReference type="NCBI Taxonomy" id="3020863"/>
    <lineage>
        <taxon>Bacteria</taxon>
        <taxon>Bacillati</taxon>
        <taxon>Bacillota</taxon>
        <taxon>Bacilli</taxon>
        <taxon>Bacillales</taxon>
        <taxon>Paenibacillaceae</taxon>
        <taxon>Paenibacillus</taxon>
    </lineage>
</organism>
<evidence type="ECO:0000256" key="6">
    <source>
        <dbReference type="ARBA" id="ARBA00022801"/>
    </source>
</evidence>
<keyword evidence="8" id="KW-0234">DNA repair</keyword>
<protein>
    <submittedName>
        <fullName evidence="10">Deoxyribonuclease IV</fullName>
        <ecNumber evidence="10">3.1.21.2</ecNumber>
    </submittedName>
</protein>
<dbReference type="InterPro" id="IPR018246">
    <property type="entry name" value="AP_endonuc_F2_Zn_BS"/>
</dbReference>
<dbReference type="SMART" id="SM00518">
    <property type="entry name" value="AP2Ec"/>
    <property type="match status" value="1"/>
</dbReference>
<sequence>MEKFLYTVLPVSMNMLLKLSVHMANELSYGCHIKLSGGYVRMAERAIALYEQEGCSSFQFFAKNPRSLQVKQFVTAEAERCRQLMEHYRLRSVIHSAYPLNLAISIHDQPEAAIQHIQSLCNDLEIAEVTGAIGVVVHFGVAKKSNRLAGYQDILTTLNTVLAMYKGPALILLENQAGLYGGIGSTFEEHVQIKQLCIDPERVGFCFDTCHAYVSGLWHADNQLGTEQLLRDGDRLGYWDDVEVVHVNDAAEPFGSMRDRHAQLGTGHISLAAMKELLSASQLHGVMNVLETPASDVSFHQPEWEILRQLHYSN</sequence>
<dbReference type="InterPro" id="IPR001719">
    <property type="entry name" value="AP_endonuc_2"/>
</dbReference>
<reference evidence="10 11" key="1">
    <citation type="submission" date="2019-07" db="EMBL/GenBank/DDBJ databases">
        <authorList>
            <person name="Kim J."/>
        </authorList>
    </citation>
    <scope>NUCLEOTIDE SEQUENCE [LARGE SCALE GENOMIC DNA]</scope>
    <source>
        <strain evidence="10 11">N4</strain>
    </source>
</reference>
<dbReference type="EMBL" id="VNJK01000001">
    <property type="protein sequence ID" value="TVX93094.1"/>
    <property type="molecule type" value="Genomic_DNA"/>
</dbReference>
<keyword evidence="4" id="KW-0479">Metal-binding</keyword>
<accession>A0A559IZQ2</accession>
<evidence type="ECO:0000256" key="3">
    <source>
        <dbReference type="ARBA" id="ARBA00022722"/>
    </source>
</evidence>
<proteinExistence type="inferred from homology"/>
<dbReference type="Gene3D" id="3.20.20.150">
    <property type="entry name" value="Divalent-metal-dependent TIM barrel enzymes"/>
    <property type="match status" value="1"/>
</dbReference>
<evidence type="ECO:0000256" key="2">
    <source>
        <dbReference type="ARBA" id="ARBA00005340"/>
    </source>
</evidence>
<keyword evidence="7" id="KW-0862">Zinc</keyword>
<dbReference type="OrthoDB" id="9805666at2"/>
<evidence type="ECO:0000259" key="9">
    <source>
        <dbReference type="Pfam" id="PF01261"/>
    </source>
</evidence>
<dbReference type="Pfam" id="PF01261">
    <property type="entry name" value="AP_endonuc_2"/>
    <property type="match status" value="1"/>
</dbReference>
<dbReference type="EC" id="3.1.21.2" evidence="10"/>
<evidence type="ECO:0000256" key="4">
    <source>
        <dbReference type="ARBA" id="ARBA00022723"/>
    </source>
</evidence>
<dbReference type="InterPro" id="IPR036237">
    <property type="entry name" value="Xyl_isomerase-like_sf"/>
</dbReference>
<dbReference type="GO" id="GO:0008833">
    <property type="term" value="F:deoxyribonuclease IV (phage-T4-induced) activity"/>
    <property type="evidence" value="ECO:0007669"/>
    <property type="project" value="UniProtKB-EC"/>
</dbReference>
<feature type="domain" description="Xylose isomerase-like TIM barrel" evidence="9">
    <location>
        <begin position="49"/>
        <end position="300"/>
    </location>
</feature>
<dbReference type="NCBIfam" id="TIGR00587">
    <property type="entry name" value="nfo"/>
    <property type="match status" value="1"/>
</dbReference>
<name>A0A559IZQ2_9BACL</name>
<comment type="cofactor">
    <cofactor evidence="1">
        <name>Zn(2+)</name>
        <dbReference type="ChEBI" id="CHEBI:29105"/>
    </cofactor>
</comment>
<keyword evidence="3" id="KW-0540">Nuclease</keyword>
<evidence type="ECO:0000313" key="11">
    <source>
        <dbReference type="Proteomes" id="UP000318102"/>
    </source>
</evidence>
<dbReference type="GO" id="GO:0003677">
    <property type="term" value="F:DNA binding"/>
    <property type="evidence" value="ECO:0007669"/>
    <property type="project" value="InterPro"/>
</dbReference>
<evidence type="ECO:0000313" key="10">
    <source>
        <dbReference type="EMBL" id="TVX93094.1"/>
    </source>
</evidence>
<dbReference type="GO" id="GO:0003906">
    <property type="term" value="F:DNA-(apurinic or apyrimidinic site) endonuclease activity"/>
    <property type="evidence" value="ECO:0007669"/>
    <property type="project" value="TreeGrafter"/>
</dbReference>
<keyword evidence="5" id="KW-0227">DNA damage</keyword>
<gene>
    <name evidence="10" type="ORF">FPZ44_08485</name>
</gene>
<evidence type="ECO:0000256" key="8">
    <source>
        <dbReference type="ARBA" id="ARBA00023204"/>
    </source>
</evidence>
<evidence type="ECO:0000256" key="1">
    <source>
        <dbReference type="ARBA" id="ARBA00001947"/>
    </source>
</evidence>
<keyword evidence="11" id="KW-1185">Reference proteome</keyword>
<dbReference type="Proteomes" id="UP000318102">
    <property type="component" value="Unassembled WGS sequence"/>
</dbReference>
<dbReference type="PROSITE" id="PS00731">
    <property type="entry name" value="AP_NUCLEASE_F2_3"/>
    <property type="match status" value="1"/>
</dbReference>
<dbReference type="InterPro" id="IPR013022">
    <property type="entry name" value="Xyl_isomerase-like_TIM-brl"/>
</dbReference>
<dbReference type="GO" id="GO:0008081">
    <property type="term" value="F:phosphoric diester hydrolase activity"/>
    <property type="evidence" value="ECO:0007669"/>
    <property type="project" value="TreeGrafter"/>
</dbReference>
<dbReference type="SUPFAM" id="SSF51658">
    <property type="entry name" value="Xylose isomerase-like"/>
    <property type="match status" value="1"/>
</dbReference>
<dbReference type="GO" id="GO:0008270">
    <property type="term" value="F:zinc ion binding"/>
    <property type="evidence" value="ECO:0007669"/>
    <property type="project" value="InterPro"/>
</dbReference>
<evidence type="ECO:0000256" key="5">
    <source>
        <dbReference type="ARBA" id="ARBA00022763"/>
    </source>
</evidence>
<evidence type="ECO:0000256" key="7">
    <source>
        <dbReference type="ARBA" id="ARBA00022833"/>
    </source>
</evidence>
<dbReference type="PANTHER" id="PTHR21445">
    <property type="entry name" value="ENDONUCLEASE IV ENDODEOXYRIBONUCLEASE IV"/>
    <property type="match status" value="1"/>
</dbReference>